<dbReference type="OrthoDB" id="9798454at2"/>
<evidence type="ECO:0000313" key="4">
    <source>
        <dbReference type="EMBL" id="KEP25288.1"/>
    </source>
</evidence>
<proteinExistence type="inferred from homology"/>
<dbReference type="InterPro" id="IPR029039">
    <property type="entry name" value="Flavoprotein-like_sf"/>
</dbReference>
<dbReference type="eggNOG" id="COG2249">
    <property type="taxonomic scope" value="Bacteria"/>
</dbReference>
<gene>
    <name evidence="4" type="ORF">BA70_09815</name>
</gene>
<dbReference type="RefSeq" id="WP_034324345.1">
    <property type="nucleotide sequence ID" value="NZ_JBCMYH010000029.1"/>
</dbReference>
<dbReference type="GO" id="GO:0005829">
    <property type="term" value="C:cytosol"/>
    <property type="evidence" value="ECO:0007669"/>
    <property type="project" value="TreeGrafter"/>
</dbReference>
<dbReference type="InterPro" id="IPR051545">
    <property type="entry name" value="NAD(P)H_dehydrogenase_qn"/>
</dbReference>
<dbReference type="Gene3D" id="3.40.50.360">
    <property type="match status" value="1"/>
</dbReference>
<dbReference type="PANTHER" id="PTHR10204:SF34">
    <property type="entry name" value="NAD(P)H DEHYDROGENASE [QUINONE] 1 ISOFORM 1"/>
    <property type="match status" value="1"/>
</dbReference>
<dbReference type="AlphaFoldDB" id="A0A081L7R2"/>
<feature type="domain" description="Flavodoxin-like fold" evidence="3">
    <location>
        <begin position="1"/>
        <end position="187"/>
    </location>
</feature>
<dbReference type="InterPro" id="IPR003680">
    <property type="entry name" value="Flavodoxin_fold"/>
</dbReference>
<organism evidence="4 5">
    <name type="scientific">Bacillus zhangzhouensis</name>
    <dbReference type="NCBI Taxonomy" id="1178540"/>
    <lineage>
        <taxon>Bacteria</taxon>
        <taxon>Bacillati</taxon>
        <taxon>Bacillota</taxon>
        <taxon>Bacilli</taxon>
        <taxon>Bacillales</taxon>
        <taxon>Bacillaceae</taxon>
        <taxon>Bacillus</taxon>
    </lineage>
</organism>
<dbReference type="EMBL" id="JOTP01000027">
    <property type="protein sequence ID" value="KEP25288.1"/>
    <property type="molecule type" value="Genomic_DNA"/>
</dbReference>
<protein>
    <submittedName>
        <fullName evidence="4">NAD(P)H dehydrogenase</fullName>
    </submittedName>
</protein>
<sequence length="198" mass="22360">MNHLIIFAHPQQSLNQTLLDLVVSTLLNNGHDVTVRDVYALGFQPELTIAEKAAIKRGDVPTAIQTEQILIRQADVLTFIFPIWWTGLPAMLKGYVERVFSEGFAYQINEHGAIENLLRDKKGVIINTHDAPRTFLDSNRIVPPSHHMTTDTEVFNFIGVEPVERLLFSSMNQASADYIHEILQETKKTVDQLFPPAV</sequence>
<name>A0A081L7R2_9BACI</name>
<keyword evidence="2" id="KW-0560">Oxidoreductase</keyword>
<evidence type="ECO:0000313" key="5">
    <source>
        <dbReference type="Proteomes" id="UP000028091"/>
    </source>
</evidence>
<evidence type="ECO:0000256" key="2">
    <source>
        <dbReference type="ARBA" id="ARBA00023002"/>
    </source>
</evidence>
<comment type="similarity">
    <text evidence="1">Belongs to the NAD(P)H dehydrogenase (quinone) family.</text>
</comment>
<dbReference type="SUPFAM" id="SSF52218">
    <property type="entry name" value="Flavoproteins"/>
    <property type="match status" value="1"/>
</dbReference>
<reference evidence="4 5" key="1">
    <citation type="submission" date="2012-09" db="EMBL/GenBank/DDBJ databases">
        <title>Genome Sequence of Bacillus sp. DW5-4.</title>
        <authorList>
            <person name="Lai Q."/>
            <person name="Liu Y."/>
            <person name="Shao Z."/>
        </authorList>
    </citation>
    <scope>NUCLEOTIDE SEQUENCE [LARGE SCALE GENOMIC DNA]</scope>
    <source>
        <strain evidence="4 5">DW5-4</strain>
    </source>
</reference>
<dbReference type="Pfam" id="PF02525">
    <property type="entry name" value="Flavodoxin_2"/>
    <property type="match status" value="1"/>
</dbReference>
<keyword evidence="5" id="KW-1185">Reference proteome</keyword>
<dbReference type="Proteomes" id="UP000028091">
    <property type="component" value="Unassembled WGS sequence"/>
</dbReference>
<evidence type="ECO:0000256" key="1">
    <source>
        <dbReference type="ARBA" id="ARBA00006252"/>
    </source>
</evidence>
<dbReference type="GO" id="GO:0003955">
    <property type="term" value="F:NAD(P)H dehydrogenase (quinone) activity"/>
    <property type="evidence" value="ECO:0007669"/>
    <property type="project" value="TreeGrafter"/>
</dbReference>
<accession>A0A081L7R2</accession>
<dbReference type="PANTHER" id="PTHR10204">
    <property type="entry name" value="NAD P H OXIDOREDUCTASE-RELATED"/>
    <property type="match status" value="1"/>
</dbReference>
<comment type="caution">
    <text evidence="4">The sequence shown here is derived from an EMBL/GenBank/DDBJ whole genome shotgun (WGS) entry which is preliminary data.</text>
</comment>
<evidence type="ECO:0000259" key="3">
    <source>
        <dbReference type="Pfam" id="PF02525"/>
    </source>
</evidence>